<gene>
    <name evidence="1" type="ORF">AK830_g6312</name>
</gene>
<dbReference type="AlphaFoldDB" id="A0A0P7B2C7"/>
<protein>
    <submittedName>
        <fullName evidence="1">Uncharacterized protein</fullName>
    </submittedName>
</protein>
<keyword evidence="2" id="KW-1185">Reference proteome</keyword>
<evidence type="ECO:0000313" key="1">
    <source>
        <dbReference type="EMBL" id="KPM40225.1"/>
    </source>
</evidence>
<evidence type="ECO:0000313" key="2">
    <source>
        <dbReference type="Proteomes" id="UP000050424"/>
    </source>
</evidence>
<proteinExistence type="predicted"/>
<dbReference type="EMBL" id="LKCW01000088">
    <property type="protein sequence ID" value="KPM40225.1"/>
    <property type="molecule type" value="Genomic_DNA"/>
</dbReference>
<reference evidence="1 2" key="1">
    <citation type="submission" date="2015-09" db="EMBL/GenBank/DDBJ databases">
        <title>Draft genome of a European isolate of the apple canker pathogen Neonectria ditissima.</title>
        <authorList>
            <person name="Gomez-Cortecero A."/>
            <person name="Harrison R.J."/>
            <person name="Armitage A.D."/>
        </authorList>
    </citation>
    <scope>NUCLEOTIDE SEQUENCE [LARGE SCALE GENOMIC DNA]</scope>
    <source>
        <strain evidence="1 2">R09/05</strain>
    </source>
</reference>
<organism evidence="1 2">
    <name type="scientific">Neonectria ditissima</name>
    <dbReference type="NCBI Taxonomy" id="78410"/>
    <lineage>
        <taxon>Eukaryota</taxon>
        <taxon>Fungi</taxon>
        <taxon>Dikarya</taxon>
        <taxon>Ascomycota</taxon>
        <taxon>Pezizomycotina</taxon>
        <taxon>Sordariomycetes</taxon>
        <taxon>Hypocreomycetidae</taxon>
        <taxon>Hypocreales</taxon>
        <taxon>Nectriaceae</taxon>
        <taxon>Neonectria</taxon>
    </lineage>
</organism>
<dbReference type="Proteomes" id="UP000050424">
    <property type="component" value="Unassembled WGS sequence"/>
</dbReference>
<name>A0A0P7B2C7_9HYPO</name>
<accession>A0A0P7B2C7</accession>
<sequence length="151" mass="17081">MCDRASIWSECNTCSIITFVEYRHDPCQPAIRTGRWCRAFGSFAEVFPIDAESCLDCQIAALEEKEALDDALDDKLAEQERQNAVDLVRYHVDWCRDAHQRGWACHVETSYYEIHPLKGADCVDCYIVSAEAEEALARAFRDGQGGGQRQA</sequence>
<comment type="caution">
    <text evidence="1">The sequence shown here is derived from an EMBL/GenBank/DDBJ whole genome shotgun (WGS) entry which is preliminary data.</text>
</comment>